<dbReference type="InterPro" id="IPR003870">
    <property type="entry name" value="DUF222"/>
</dbReference>
<protein>
    <recommendedName>
        <fullName evidence="2">HNH nuclease domain-containing protein</fullName>
    </recommendedName>
</protein>
<sequence>MSVGRSSVLDMTNGTFTAGAAGDAAPERSTVPDSFALGLLDGPSEDHPCWDEGSRWELELPDDPGDLVHTIAPPLTGVRQAVDRITSTQMWQLSDTELLERLDQLGGVADRLRGEQLRVIAETQRRRICEDQQGWTVADRITDTNRLRPRQGRALVRLAEQLERFPLIAAAIDSADLTVEQATAICTSLKNLPATADPVEVEGLQVELIIRAAEFPADALRRLTNRLIEQLEPDTVDERLDAQLEAEERRARRDRYLTWRHGAHGSINFHGRLPAVAGEAFIGQLDAYEKQALAKGLDHRIDPDTEVPTLAQRRADALAAMIDDLARRQLAPSVHGDRPRVVIVIDYEHLLAGLRSGGMILGSEETVTPGEARRLACGADLLPAVFGGPSTVLDLGRRVRLFTGALRQALTLRDGGCVFPGCDVPPIRCEGHHLTPWWAGSETNLSNGVLLCTHHHHLVEPDPTAPPGSRWTIRLDHRGLPEVIPPIRIDPRQRPRQHVRFTERSMRQRR</sequence>
<organism evidence="3 4">
    <name type="scientific">Microlunatus soli</name>
    <dbReference type="NCBI Taxonomy" id="630515"/>
    <lineage>
        <taxon>Bacteria</taxon>
        <taxon>Bacillati</taxon>
        <taxon>Actinomycetota</taxon>
        <taxon>Actinomycetes</taxon>
        <taxon>Propionibacteriales</taxon>
        <taxon>Propionibacteriaceae</taxon>
        <taxon>Microlunatus</taxon>
    </lineage>
</organism>
<dbReference type="EMBL" id="LT629772">
    <property type="protein sequence ID" value="SDR86914.1"/>
    <property type="molecule type" value="Genomic_DNA"/>
</dbReference>
<evidence type="ECO:0000313" key="3">
    <source>
        <dbReference type="EMBL" id="SDR86914.1"/>
    </source>
</evidence>
<dbReference type="OrthoDB" id="5140334at2"/>
<dbReference type="STRING" id="630515.SAMN04489812_0164"/>
<dbReference type="RefSeq" id="WP_091518364.1">
    <property type="nucleotide sequence ID" value="NZ_LT629772.1"/>
</dbReference>
<accession>A0A1H1MJ92</accession>
<feature type="domain" description="HNH nuclease" evidence="2">
    <location>
        <begin position="405"/>
        <end position="457"/>
    </location>
</feature>
<reference evidence="3 4" key="1">
    <citation type="submission" date="2016-10" db="EMBL/GenBank/DDBJ databases">
        <authorList>
            <person name="de Groot N.N."/>
        </authorList>
    </citation>
    <scope>NUCLEOTIDE SEQUENCE [LARGE SCALE GENOMIC DNA]</scope>
    <source>
        <strain evidence="3 4">DSM 21800</strain>
    </source>
</reference>
<dbReference type="Proteomes" id="UP000199103">
    <property type="component" value="Chromosome I"/>
</dbReference>
<proteinExistence type="predicted"/>
<evidence type="ECO:0000313" key="4">
    <source>
        <dbReference type="Proteomes" id="UP000199103"/>
    </source>
</evidence>
<dbReference type="SMART" id="SM00507">
    <property type="entry name" value="HNHc"/>
    <property type="match status" value="1"/>
</dbReference>
<dbReference type="AlphaFoldDB" id="A0A1H1MJ92"/>
<keyword evidence="4" id="KW-1185">Reference proteome</keyword>
<dbReference type="Pfam" id="PF02720">
    <property type="entry name" value="DUF222"/>
    <property type="match status" value="1"/>
</dbReference>
<name>A0A1H1MJ92_9ACTN</name>
<evidence type="ECO:0000259" key="2">
    <source>
        <dbReference type="SMART" id="SM00507"/>
    </source>
</evidence>
<feature type="region of interest" description="Disordered" evidence="1">
    <location>
        <begin position="17"/>
        <end position="48"/>
    </location>
</feature>
<gene>
    <name evidence="3" type="ORF">SAMN04489812_0164</name>
</gene>
<evidence type="ECO:0000256" key="1">
    <source>
        <dbReference type="SAM" id="MobiDB-lite"/>
    </source>
</evidence>
<dbReference type="CDD" id="cd00085">
    <property type="entry name" value="HNHc"/>
    <property type="match status" value="1"/>
</dbReference>
<dbReference type="InterPro" id="IPR003615">
    <property type="entry name" value="HNH_nuc"/>
</dbReference>